<protein>
    <submittedName>
        <fullName evidence="2">Uncharacterized protein</fullName>
    </submittedName>
</protein>
<dbReference type="EMBL" id="OU892278">
    <property type="protein sequence ID" value="CAG9764293.1"/>
    <property type="molecule type" value="Genomic_DNA"/>
</dbReference>
<gene>
    <name evidence="2" type="ORF">CEUTPL_LOCUS4933</name>
</gene>
<feature type="compositionally biased region" description="Acidic residues" evidence="1">
    <location>
        <begin position="290"/>
        <end position="301"/>
    </location>
</feature>
<evidence type="ECO:0000256" key="1">
    <source>
        <dbReference type="SAM" id="MobiDB-lite"/>
    </source>
</evidence>
<accession>A0A9N9MJT2</accession>
<evidence type="ECO:0000313" key="3">
    <source>
        <dbReference type="Proteomes" id="UP001152799"/>
    </source>
</evidence>
<proteinExistence type="predicted"/>
<organism evidence="2 3">
    <name type="scientific">Ceutorhynchus assimilis</name>
    <name type="common">cabbage seed weevil</name>
    <dbReference type="NCBI Taxonomy" id="467358"/>
    <lineage>
        <taxon>Eukaryota</taxon>
        <taxon>Metazoa</taxon>
        <taxon>Ecdysozoa</taxon>
        <taxon>Arthropoda</taxon>
        <taxon>Hexapoda</taxon>
        <taxon>Insecta</taxon>
        <taxon>Pterygota</taxon>
        <taxon>Neoptera</taxon>
        <taxon>Endopterygota</taxon>
        <taxon>Coleoptera</taxon>
        <taxon>Polyphaga</taxon>
        <taxon>Cucujiformia</taxon>
        <taxon>Curculionidae</taxon>
        <taxon>Ceutorhynchinae</taxon>
        <taxon>Ceutorhynchus</taxon>
    </lineage>
</organism>
<feature type="region of interest" description="Disordered" evidence="1">
    <location>
        <begin position="102"/>
        <end position="143"/>
    </location>
</feature>
<dbReference type="Proteomes" id="UP001152799">
    <property type="component" value="Chromosome 2"/>
</dbReference>
<reference evidence="2" key="1">
    <citation type="submission" date="2022-01" db="EMBL/GenBank/DDBJ databases">
        <authorList>
            <person name="King R."/>
        </authorList>
    </citation>
    <scope>NUCLEOTIDE SEQUENCE</scope>
</reference>
<keyword evidence="3" id="KW-1185">Reference proteome</keyword>
<dbReference type="AlphaFoldDB" id="A0A9N9MJT2"/>
<evidence type="ECO:0000313" key="2">
    <source>
        <dbReference type="EMBL" id="CAG9764293.1"/>
    </source>
</evidence>
<feature type="compositionally biased region" description="Basic and acidic residues" evidence="1">
    <location>
        <begin position="309"/>
        <end position="323"/>
    </location>
</feature>
<feature type="region of interest" description="Disordered" evidence="1">
    <location>
        <begin position="252"/>
        <end position="357"/>
    </location>
</feature>
<feature type="compositionally biased region" description="Basic residues" evidence="1">
    <location>
        <begin position="269"/>
        <end position="278"/>
    </location>
</feature>
<dbReference type="OrthoDB" id="6781714at2759"/>
<name>A0A9N9MJT2_9CUCU</name>
<sequence length="357" mass="40349">MFTCQTCIPYIWINAYKKDPSNLDPIEYGWQFEEGKYVCKWFEGDQLPSLVDMITQDSQEEANTEAVKKYRSVRIVGSQSVQKISEGKGAFEKFGPIRLRKAKKPNPVKLDTRNRELEAQSNSRQVQEENPPATTLRRGTSMTQVKSSVKMSKVIVIKTKPKMASIRGKVDSLSDKLRTHDKAKSPIALNRSLNSTNQTLSQEIDHFKSQAIENDRTIAQNVDKEQLQLVKNMETKLEYALSANEHQAKELEALKNKSESPVPSTSHASSRKRRKKKSPSNTSSGVNSETEIEEMGDESEIEIQTAQNPKEHFPQLRNPDHKNPLLSQSPELSIPRNQIPKKTSKPNETPDKPGVPP</sequence>